<dbReference type="AlphaFoldDB" id="A0A081BN34"/>
<dbReference type="GO" id="GO:0005886">
    <property type="term" value="C:plasma membrane"/>
    <property type="evidence" value="ECO:0007669"/>
    <property type="project" value="UniProtKB-SubCell"/>
</dbReference>
<gene>
    <name evidence="9" type="ORF">U14_03046</name>
</gene>
<dbReference type="Proteomes" id="UP000030700">
    <property type="component" value="Unassembled WGS sequence"/>
</dbReference>
<comment type="subcellular location">
    <subcellularLocation>
        <location evidence="1">Cell membrane</location>
        <topology evidence="1">Multi-pass membrane protein</topology>
    </subcellularLocation>
</comment>
<keyword evidence="4" id="KW-1003">Cell membrane</keyword>
<evidence type="ECO:0000256" key="1">
    <source>
        <dbReference type="ARBA" id="ARBA00004651"/>
    </source>
</evidence>
<feature type="transmembrane region" description="Helical" evidence="8">
    <location>
        <begin position="129"/>
        <end position="151"/>
    </location>
</feature>
<evidence type="ECO:0000256" key="6">
    <source>
        <dbReference type="ARBA" id="ARBA00022989"/>
    </source>
</evidence>
<dbReference type="PANTHER" id="PTHR36838">
    <property type="entry name" value="AUXIN EFFLUX CARRIER FAMILY PROTEIN"/>
    <property type="match status" value="1"/>
</dbReference>
<dbReference type="Gene3D" id="1.20.1530.20">
    <property type="match status" value="1"/>
</dbReference>
<keyword evidence="6 8" id="KW-1133">Transmembrane helix</keyword>
<feature type="transmembrane region" description="Helical" evidence="8">
    <location>
        <begin position="172"/>
        <end position="195"/>
    </location>
</feature>
<keyword evidence="7 8" id="KW-0472">Membrane</keyword>
<dbReference type="GO" id="GO:0055085">
    <property type="term" value="P:transmembrane transport"/>
    <property type="evidence" value="ECO:0007669"/>
    <property type="project" value="InterPro"/>
</dbReference>
<evidence type="ECO:0000256" key="8">
    <source>
        <dbReference type="SAM" id="Phobius"/>
    </source>
</evidence>
<name>A0A081BN34_9BACT</name>
<evidence type="ECO:0000313" key="9">
    <source>
        <dbReference type="EMBL" id="GAK51800.1"/>
    </source>
</evidence>
<evidence type="ECO:0000256" key="3">
    <source>
        <dbReference type="ARBA" id="ARBA00022448"/>
    </source>
</evidence>
<evidence type="ECO:0000256" key="2">
    <source>
        <dbReference type="ARBA" id="ARBA00010145"/>
    </source>
</evidence>
<sequence>MSKFFFSLALILSGISFGYALQQLAARNRFPLPLNDLRKAMQKLAMLFFGPFTFLAAIWIVEIPDRSMLMLPLLDVVGVSLGGGLAIAAERLLRLPPRQAGALFTCGAFANIGSIGGLVAFIFLDERAFALMTIYTVLQPFLYLMIGFPIAKSYGIKGNSAQAGTSRSLKKFLRDPFILSGLSTLTIGALLKIAGVPRPPIFGAINAIFIPGTTFILLITIGMTLKFSRIKNYLRECIIIAGIKFVCVPLCLSLLALLLGYHKIDGGLPMKVVLVVSSMPVAFNGLVASSLYNLDLDVTNSCFLFTTGGLIVTLPILYYLLHLI</sequence>
<comment type="similarity">
    <text evidence="2">Belongs to the auxin efflux carrier (TC 2.A.69) family.</text>
</comment>
<dbReference type="HOGENOM" id="CLU_854309_0_0_0"/>
<dbReference type="STRING" id="1499966.U14_03046"/>
<keyword evidence="10" id="KW-1185">Reference proteome</keyword>
<evidence type="ECO:0000256" key="4">
    <source>
        <dbReference type="ARBA" id="ARBA00022475"/>
    </source>
</evidence>
<feature type="transmembrane region" description="Helical" evidence="8">
    <location>
        <begin position="237"/>
        <end position="260"/>
    </location>
</feature>
<proteinExistence type="inferred from homology"/>
<dbReference type="Pfam" id="PF03547">
    <property type="entry name" value="Mem_trans"/>
    <property type="match status" value="1"/>
</dbReference>
<evidence type="ECO:0000256" key="5">
    <source>
        <dbReference type="ARBA" id="ARBA00022692"/>
    </source>
</evidence>
<feature type="transmembrane region" description="Helical" evidence="8">
    <location>
        <begin position="301"/>
        <end position="321"/>
    </location>
</feature>
<feature type="transmembrane region" description="Helical" evidence="8">
    <location>
        <begin position="201"/>
        <end position="225"/>
    </location>
</feature>
<feature type="transmembrane region" description="Helical" evidence="8">
    <location>
        <begin position="44"/>
        <end position="61"/>
    </location>
</feature>
<protein>
    <submittedName>
        <fullName evidence="9">Auxin efflux carrier</fullName>
    </submittedName>
</protein>
<accession>A0A081BN34</accession>
<feature type="transmembrane region" description="Helical" evidence="8">
    <location>
        <begin position="101"/>
        <end position="123"/>
    </location>
</feature>
<reference evidence="9" key="1">
    <citation type="journal article" date="2015" name="PeerJ">
        <title>First genomic representation of candidate bacterial phylum KSB3 points to enhanced environmental sensing as a trigger of wastewater bulking.</title>
        <authorList>
            <person name="Sekiguchi Y."/>
            <person name="Ohashi A."/>
            <person name="Parks D.H."/>
            <person name="Yamauchi T."/>
            <person name="Tyson G.W."/>
            <person name="Hugenholtz P."/>
        </authorList>
    </citation>
    <scope>NUCLEOTIDE SEQUENCE [LARGE SCALE GENOMIC DNA]</scope>
</reference>
<evidence type="ECO:0000313" key="10">
    <source>
        <dbReference type="Proteomes" id="UP000030700"/>
    </source>
</evidence>
<dbReference type="EMBL" id="DF820457">
    <property type="protein sequence ID" value="GAK51800.1"/>
    <property type="molecule type" value="Genomic_DNA"/>
</dbReference>
<dbReference type="InterPro" id="IPR004776">
    <property type="entry name" value="Mem_transp_PIN-like"/>
</dbReference>
<dbReference type="PANTHER" id="PTHR36838:SF3">
    <property type="entry name" value="TRANSPORTER AUXIN EFFLUX CARRIER EC FAMILY"/>
    <property type="match status" value="1"/>
</dbReference>
<organism evidence="9">
    <name type="scientific">Candidatus Moduliflexus flocculans</name>
    <dbReference type="NCBI Taxonomy" id="1499966"/>
    <lineage>
        <taxon>Bacteria</taxon>
        <taxon>Candidatus Moduliflexota</taxon>
        <taxon>Candidatus Moduliflexia</taxon>
        <taxon>Candidatus Moduliflexales</taxon>
        <taxon>Candidatus Moduliflexaceae</taxon>
    </lineage>
</organism>
<keyword evidence="3" id="KW-0813">Transport</keyword>
<evidence type="ECO:0000256" key="7">
    <source>
        <dbReference type="ARBA" id="ARBA00023136"/>
    </source>
</evidence>
<feature type="transmembrane region" description="Helical" evidence="8">
    <location>
        <begin position="272"/>
        <end position="294"/>
    </location>
</feature>
<dbReference type="InterPro" id="IPR038770">
    <property type="entry name" value="Na+/solute_symporter_sf"/>
</dbReference>
<keyword evidence="5 8" id="KW-0812">Transmembrane</keyword>